<evidence type="ECO:0000313" key="2">
    <source>
        <dbReference type="EMBL" id="CAH8377352.1"/>
    </source>
</evidence>
<reference evidence="2 3" key="1">
    <citation type="submission" date="2022-03" db="EMBL/GenBank/DDBJ databases">
        <authorList>
            <person name="Macdonald S."/>
            <person name="Ahmed S."/>
            <person name="Newling K."/>
        </authorList>
    </citation>
    <scope>NUCLEOTIDE SEQUENCE [LARGE SCALE GENOMIC DNA]</scope>
</reference>
<protein>
    <submittedName>
        <fullName evidence="2">Uncharacterized protein</fullName>
    </submittedName>
</protein>
<dbReference type="EMBL" id="CAKOAT010470709">
    <property type="protein sequence ID" value="CAH8377352.1"/>
    <property type="molecule type" value="Genomic_DNA"/>
</dbReference>
<dbReference type="AlphaFoldDB" id="A0ABC8L9F1"/>
<feature type="compositionally biased region" description="Basic and acidic residues" evidence="1">
    <location>
        <begin position="13"/>
        <end position="27"/>
    </location>
</feature>
<gene>
    <name evidence="2" type="ORF">ERUC_LOCUS32534</name>
</gene>
<sequence>MRGKGSCSRHQSSHKETSSKSYPEEQARSSPGRGNERNPLRKLPQESREEEEFARNDLKIGRTISNTELCPHTRLLMIQHWHLWLLQRGISENEDLQNLTDGEVAETETLQLEANRSHAISIQKEDTVEKGAGNGEVEKKKEPRKMLFKQTTMPVGTSRKKFVQAILSPRKHAQVKAGPCQGDDTKQATDKEPSNPKPIVPKTQSIFMDCTAYTFGGGKSWLFSGF</sequence>
<name>A0ABC8L9F1_ERUVS</name>
<organism evidence="2 3">
    <name type="scientific">Eruca vesicaria subsp. sativa</name>
    <name type="common">Garden rocket</name>
    <name type="synonym">Eruca sativa</name>
    <dbReference type="NCBI Taxonomy" id="29727"/>
    <lineage>
        <taxon>Eukaryota</taxon>
        <taxon>Viridiplantae</taxon>
        <taxon>Streptophyta</taxon>
        <taxon>Embryophyta</taxon>
        <taxon>Tracheophyta</taxon>
        <taxon>Spermatophyta</taxon>
        <taxon>Magnoliopsida</taxon>
        <taxon>eudicotyledons</taxon>
        <taxon>Gunneridae</taxon>
        <taxon>Pentapetalae</taxon>
        <taxon>rosids</taxon>
        <taxon>malvids</taxon>
        <taxon>Brassicales</taxon>
        <taxon>Brassicaceae</taxon>
        <taxon>Brassiceae</taxon>
        <taxon>Eruca</taxon>
    </lineage>
</organism>
<feature type="region of interest" description="Disordered" evidence="1">
    <location>
        <begin position="1"/>
        <end position="54"/>
    </location>
</feature>
<feature type="region of interest" description="Disordered" evidence="1">
    <location>
        <begin position="172"/>
        <end position="201"/>
    </location>
</feature>
<keyword evidence="3" id="KW-1185">Reference proteome</keyword>
<evidence type="ECO:0000313" key="3">
    <source>
        <dbReference type="Proteomes" id="UP001642260"/>
    </source>
</evidence>
<feature type="compositionally biased region" description="Basic and acidic residues" evidence="1">
    <location>
        <begin position="183"/>
        <end position="194"/>
    </location>
</feature>
<feature type="compositionally biased region" description="Basic and acidic residues" evidence="1">
    <location>
        <begin position="34"/>
        <end position="54"/>
    </location>
</feature>
<comment type="caution">
    <text evidence="2">The sequence shown here is derived from an EMBL/GenBank/DDBJ whole genome shotgun (WGS) entry which is preliminary data.</text>
</comment>
<accession>A0ABC8L9F1</accession>
<proteinExistence type="predicted"/>
<evidence type="ECO:0000256" key="1">
    <source>
        <dbReference type="SAM" id="MobiDB-lite"/>
    </source>
</evidence>
<dbReference type="Proteomes" id="UP001642260">
    <property type="component" value="Unassembled WGS sequence"/>
</dbReference>